<sequence length="141" mass="15953">MEREKPLERELLLFKDSENCLSGSGIASNAKEESQTDLHLLLQLEFGATITGDPAGLIGRVSDMHLLGTLEMFTLVSAYGLFFEGDQWPGPCWSFCGKIAVCELRHWPIDLYFILRDCSKAQTIWETSEWQTNYKACMLVV</sequence>
<proteinExistence type="predicted"/>
<reference evidence="1 2" key="1">
    <citation type="submission" date="2018-10" db="EMBL/GenBank/DDBJ databases">
        <title>A high-quality apple genome assembly.</title>
        <authorList>
            <person name="Hu J."/>
        </authorList>
    </citation>
    <scope>NUCLEOTIDE SEQUENCE [LARGE SCALE GENOMIC DNA]</scope>
    <source>
        <strain evidence="2">cv. HFTH1</strain>
        <tissue evidence="1">Young leaf</tissue>
    </source>
</reference>
<dbReference type="AlphaFoldDB" id="A0A498JSU3"/>
<accession>A0A498JSU3</accession>
<name>A0A498JSU3_MALDO</name>
<dbReference type="EMBL" id="RDQH01000331">
    <property type="protein sequence ID" value="RXH98959.1"/>
    <property type="molecule type" value="Genomic_DNA"/>
</dbReference>
<keyword evidence="2" id="KW-1185">Reference proteome</keyword>
<evidence type="ECO:0000313" key="2">
    <source>
        <dbReference type="Proteomes" id="UP000290289"/>
    </source>
</evidence>
<organism evidence="1 2">
    <name type="scientific">Malus domestica</name>
    <name type="common">Apple</name>
    <name type="synonym">Pyrus malus</name>
    <dbReference type="NCBI Taxonomy" id="3750"/>
    <lineage>
        <taxon>Eukaryota</taxon>
        <taxon>Viridiplantae</taxon>
        <taxon>Streptophyta</taxon>
        <taxon>Embryophyta</taxon>
        <taxon>Tracheophyta</taxon>
        <taxon>Spermatophyta</taxon>
        <taxon>Magnoliopsida</taxon>
        <taxon>eudicotyledons</taxon>
        <taxon>Gunneridae</taxon>
        <taxon>Pentapetalae</taxon>
        <taxon>rosids</taxon>
        <taxon>fabids</taxon>
        <taxon>Rosales</taxon>
        <taxon>Rosaceae</taxon>
        <taxon>Amygdaloideae</taxon>
        <taxon>Maleae</taxon>
        <taxon>Malus</taxon>
    </lineage>
</organism>
<gene>
    <name evidence="1" type="ORF">DVH24_011284</name>
</gene>
<dbReference type="Proteomes" id="UP000290289">
    <property type="component" value="Chromosome 5"/>
</dbReference>
<comment type="caution">
    <text evidence="1">The sequence shown here is derived from an EMBL/GenBank/DDBJ whole genome shotgun (WGS) entry which is preliminary data.</text>
</comment>
<evidence type="ECO:0000313" key="1">
    <source>
        <dbReference type="EMBL" id="RXH98959.1"/>
    </source>
</evidence>
<protein>
    <submittedName>
        <fullName evidence="1">Uncharacterized protein</fullName>
    </submittedName>
</protein>